<evidence type="ECO:0000313" key="2">
    <source>
        <dbReference type="EMBL" id="MBB2202593.1"/>
    </source>
</evidence>
<dbReference type="AlphaFoldDB" id="A0A7W4K938"/>
<comment type="caution">
    <text evidence="2">The sequence shown here is derived from an EMBL/GenBank/DDBJ whole genome shotgun (WGS) entry which is preliminary data.</text>
</comment>
<dbReference type="RefSeq" id="WP_182960087.1">
    <property type="nucleotide sequence ID" value="NZ_JABEQM010000011.1"/>
</dbReference>
<dbReference type="Proteomes" id="UP000578030">
    <property type="component" value="Unassembled WGS sequence"/>
</dbReference>
<gene>
    <name evidence="2" type="ORF">HLH28_13610</name>
</gene>
<evidence type="ECO:0000313" key="3">
    <source>
        <dbReference type="Proteomes" id="UP000578030"/>
    </source>
</evidence>
<keyword evidence="1" id="KW-1133">Transmembrane helix</keyword>
<keyword evidence="3" id="KW-1185">Reference proteome</keyword>
<keyword evidence="1" id="KW-0472">Membrane</keyword>
<evidence type="ECO:0000256" key="1">
    <source>
        <dbReference type="SAM" id="Phobius"/>
    </source>
</evidence>
<protein>
    <submittedName>
        <fullName evidence="2">Uncharacterized protein</fullName>
    </submittedName>
</protein>
<keyword evidence="1" id="KW-0812">Transmembrane</keyword>
<reference evidence="2 3" key="1">
    <citation type="submission" date="2020-04" db="EMBL/GenBank/DDBJ databases">
        <title>Description of novel Gluconacetobacter.</title>
        <authorList>
            <person name="Sombolestani A."/>
        </authorList>
    </citation>
    <scope>NUCLEOTIDE SEQUENCE [LARGE SCALE GENOMIC DNA]</scope>
    <source>
        <strain evidence="2 3">LMG 27802</strain>
    </source>
</reference>
<name>A0A7W4K938_9PROT</name>
<sequence length="72" mass="7378">MTLYYLMCQKKSLHGGLVAAAPVFGKESAVKKCLSAVVLLLVGSLLGFGLGVLAGDPVPDDAAGPKNAYDRA</sequence>
<accession>A0A7W4K938</accession>
<dbReference type="EMBL" id="JABEQM010000011">
    <property type="protein sequence ID" value="MBB2202593.1"/>
    <property type="molecule type" value="Genomic_DNA"/>
</dbReference>
<organism evidence="2 3">
    <name type="scientific">Gluconacetobacter tumulisoli</name>
    <dbReference type="NCBI Taxonomy" id="1286189"/>
    <lineage>
        <taxon>Bacteria</taxon>
        <taxon>Pseudomonadati</taxon>
        <taxon>Pseudomonadota</taxon>
        <taxon>Alphaproteobacteria</taxon>
        <taxon>Acetobacterales</taxon>
        <taxon>Acetobacteraceae</taxon>
        <taxon>Gluconacetobacter</taxon>
    </lineage>
</organism>
<proteinExistence type="predicted"/>
<feature type="transmembrane region" description="Helical" evidence="1">
    <location>
        <begin position="33"/>
        <end position="54"/>
    </location>
</feature>